<dbReference type="EMBL" id="JANPWB010000011">
    <property type="protein sequence ID" value="KAJ1125548.1"/>
    <property type="molecule type" value="Genomic_DNA"/>
</dbReference>
<dbReference type="AlphaFoldDB" id="A0AAV7PIF5"/>
<dbReference type="Proteomes" id="UP001066276">
    <property type="component" value="Chromosome 7"/>
</dbReference>
<accession>A0AAV7PIF5</accession>
<evidence type="ECO:0000313" key="2">
    <source>
        <dbReference type="EMBL" id="KAJ1125548.1"/>
    </source>
</evidence>
<name>A0AAV7PIF5_PLEWA</name>
<feature type="region of interest" description="Disordered" evidence="1">
    <location>
        <begin position="1"/>
        <end position="45"/>
    </location>
</feature>
<comment type="caution">
    <text evidence="2">The sequence shown here is derived from an EMBL/GenBank/DDBJ whole genome shotgun (WGS) entry which is preliminary data.</text>
</comment>
<evidence type="ECO:0000313" key="3">
    <source>
        <dbReference type="Proteomes" id="UP001066276"/>
    </source>
</evidence>
<protein>
    <submittedName>
        <fullName evidence="2">Uncharacterized protein</fullName>
    </submittedName>
</protein>
<gene>
    <name evidence="2" type="ORF">NDU88_003976</name>
</gene>
<sequence length="97" mass="9575">MGPHERGNAEGASPPGPGNLQPAGALGRGRGTPPVLATKSGGQVPPGILAGLVGGTLRGLISDAALWQQGRPRGEPESDTVAAKSPNSALILALTPR</sequence>
<proteinExistence type="predicted"/>
<organism evidence="2 3">
    <name type="scientific">Pleurodeles waltl</name>
    <name type="common">Iberian ribbed newt</name>
    <dbReference type="NCBI Taxonomy" id="8319"/>
    <lineage>
        <taxon>Eukaryota</taxon>
        <taxon>Metazoa</taxon>
        <taxon>Chordata</taxon>
        <taxon>Craniata</taxon>
        <taxon>Vertebrata</taxon>
        <taxon>Euteleostomi</taxon>
        <taxon>Amphibia</taxon>
        <taxon>Batrachia</taxon>
        <taxon>Caudata</taxon>
        <taxon>Salamandroidea</taxon>
        <taxon>Salamandridae</taxon>
        <taxon>Pleurodelinae</taxon>
        <taxon>Pleurodeles</taxon>
    </lineage>
</organism>
<evidence type="ECO:0000256" key="1">
    <source>
        <dbReference type="SAM" id="MobiDB-lite"/>
    </source>
</evidence>
<reference evidence="2" key="1">
    <citation type="journal article" date="2022" name="bioRxiv">
        <title>Sequencing and chromosome-scale assembly of the giantPleurodeles waltlgenome.</title>
        <authorList>
            <person name="Brown T."/>
            <person name="Elewa A."/>
            <person name="Iarovenko S."/>
            <person name="Subramanian E."/>
            <person name="Araus A.J."/>
            <person name="Petzold A."/>
            <person name="Susuki M."/>
            <person name="Suzuki K.-i.T."/>
            <person name="Hayashi T."/>
            <person name="Toyoda A."/>
            <person name="Oliveira C."/>
            <person name="Osipova E."/>
            <person name="Leigh N.D."/>
            <person name="Simon A."/>
            <person name="Yun M.H."/>
        </authorList>
    </citation>
    <scope>NUCLEOTIDE SEQUENCE</scope>
    <source>
        <strain evidence="2">20211129_DDA</strain>
        <tissue evidence="2">Liver</tissue>
    </source>
</reference>
<keyword evidence="3" id="KW-1185">Reference proteome</keyword>